<dbReference type="InterPro" id="IPR002355">
    <property type="entry name" value="Cu_oxidase_Cu_BS"/>
</dbReference>
<evidence type="ECO:0000313" key="10">
    <source>
        <dbReference type="Proteomes" id="UP000199306"/>
    </source>
</evidence>
<keyword evidence="10" id="KW-1185">Reference proteome</keyword>
<proteinExistence type="predicted"/>
<evidence type="ECO:0000259" key="8">
    <source>
        <dbReference type="Pfam" id="PF07732"/>
    </source>
</evidence>
<dbReference type="InterPro" id="IPR034282">
    <property type="entry name" value="CuRO_2_CopA"/>
</dbReference>
<dbReference type="GO" id="GO:0016491">
    <property type="term" value="F:oxidoreductase activity"/>
    <property type="evidence" value="ECO:0007669"/>
    <property type="project" value="UniProtKB-KW"/>
</dbReference>
<protein>
    <submittedName>
        <fullName evidence="9">Multicopper oxidase with three cupredoxin domains (Includes cell division protein FtsP and spore coat protein CotA)</fullName>
    </submittedName>
</protein>
<feature type="chain" id="PRO_5011653575" evidence="5">
    <location>
        <begin position="20"/>
        <end position="775"/>
    </location>
</feature>
<dbReference type="Pfam" id="PF00394">
    <property type="entry name" value="Cu-oxidase"/>
    <property type="match status" value="1"/>
</dbReference>
<dbReference type="GO" id="GO:0051301">
    <property type="term" value="P:cell division"/>
    <property type="evidence" value="ECO:0007669"/>
    <property type="project" value="UniProtKB-KW"/>
</dbReference>
<keyword evidence="1" id="KW-0479">Metal-binding</keyword>
<organism evidence="9 10">
    <name type="scientific">Pseudarcicella hirudinis</name>
    <dbReference type="NCBI Taxonomy" id="1079859"/>
    <lineage>
        <taxon>Bacteria</taxon>
        <taxon>Pseudomonadati</taxon>
        <taxon>Bacteroidota</taxon>
        <taxon>Cytophagia</taxon>
        <taxon>Cytophagales</taxon>
        <taxon>Flectobacillaceae</taxon>
        <taxon>Pseudarcicella</taxon>
    </lineage>
</organism>
<dbReference type="InterPro" id="IPR011706">
    <property type="entry name" value="Cu-oxidase_C"/>
</dbReference>
<dbReference type="AlphaFoldDB" id="A0A1I5Y5N6"/>
<dbReference type="EMBL" id="FOXH01000017">
    <property type="protein sequence ID" value="SFQ39516.1"/>
    <property type="molecule type" value="Genomic_DNA"/>
</dbReference>
<evidence type="ECO:0000259" key="7">
    <source>
        <dbReference type="Pfam" id="PF07731"/>
    </source>
</evidence>
<dbReference type="InterPro" id="IPR034279">
    <property type="entry name" value="CuRO_3_CopA"/>
</dbReference>
<evidence type="ECO:0000313" key="9">
    <source>
        <dbReference type="EMBL" id="SFQ39516.1"/>
    </source>
</evidence>
<keyword evidence="9" id="KW-0167">Capsid protein</keyword>
<dbReference type="CDD" id="cd13848">
    <property type="entry name" value="CuRO_1_CopA"/>
    <property type="match status" value="1"/>
</dbReference>
<dbReference type="PROSITE" id="PS00080">
    <property type="entry name" value="MULTICOPPER_OXIDASE2"/>
    <property type="match status" value="1"/>
</dbReference>
<keyword evidence="5" id="KW-0732">Signal</keyword>
<dbReference type="CDD" id="cd13896">
    <property type="entry name" value="CuRO_3_CopA"/>
    <property type="match status" value="1"/>
</dbReference>
<evidence type="ECO:0000256" key="1">
    <source>
        <dbReference type="ARBA" id="ARBA00022723"/>
    </source>
</evidence>
<keyword evidence="3" id="KW-0186">Copper</keyword>
<dbReference type="InterPro" id="IPR001117">
    <property type="entry name" value="Cu-oxidase_2nd"/>
</dbReference>
<dbReference type="Pfam" id="PF07732">
    <property type="entry name" value="Cu-oxidase_3"/>
    <property type="match status" value="1"/>
</dbReference>
<evidence type="ECO:0000259" key="6">
    <source>
        <dbReference type="Pfam" id="PF00394"/>
    </source>
</evidence>
<dbReference type="InterPro" id="IPR034284">
    <property type="entry name" value="CuRO_1_CopA"/>
</dbReference>
<sequence length="775" mass="88273">MKNLLIILCSFLSITTVFAQHEHHHQPSNAEKKTESAMPEGMKMPGDSAGTMKHDHSKMMMQKPVDEKMVSTLPLSRPFAEKFVKPTGKRVEYDIYVSEQEVNFTGKTIKSVTLNGGIPGPTLQFTEGDIAVIRVHNQLNTETSIHWHGILLPNRQDGVSYLNTPPILAGTTHTFEFPIVQSGTYWYHSHTAFQEQRGVYGSIAIQPQKVNHPVDKDLVLVLSDWTNENPDNVLRNLKRRNEWYSIRKNNIQSLDRILKNKALGAYLKQSSTRMPPMDISDIAYDAFLINGKKTDKIEDLKPGEKVRLRVINASASTYFHVTYAGNPMTLIAADGVDVQPVKTTHRLMGMAETYDFLITIPENDSYEFRATAQDGSGFASVFLGKGNNVPTSKIPAPDLYRMTKAMSNMDMKHMDMNEHEGHQMSMTHEPAAPVNHSMNHGLDSLNNSDYGILKSTEAIVFPKDRKVQTIPLKLTGDMRRYIWGFNGKPMSVEDKIKIRRGEVVRFTLINTTMMYHPIHLHGHFFRVLNGQGEYSPLKHTISLAPMETQTIEFLADDEKDWMFHCHLLYHMDSGMARVVSYEGDEPDPDMAENHHKHLKTMNDNKLFFWGTANIGVTSNYLNLTLSNNKNAFIIGGDANWKGDYEFDIDYERYLSQYFRVFGGLDAGNELFLRKSEIGVDNNVRIIRPVIGFRYLLPFLIDSEVKLDAKGNVRFQLSGQQRLTRKLGLELEYQWLIQGYTRVHVGLDYVLTKNTSLFTNYDTRYNTFGGGLSFKF</sequence>
<dbReference type="InterPro" id="IPR045087">
    <property type="entry name" value="Cu-oxidase_fam"/>
</dbReference>
<dbReference type="SUPFAM" id="SSF49503">
    <property type="entry name" value="Cupredoxins"/>
    <property type="match status" value="3"/>
</dbReference>
<dbReference type="InterPro" id="IPR011707">
    <property type="entry name" value="Cu-oxidase-like_N"/>
</dbReference>
<keyword evidence="9" id="KW-0132">Cell division</keyword>
<keyword evidence="9" id="KW-0131">Cell cycle</keyword>
<dbReference type="STRING" id="1079859.SAMN04515674_11728"/>
<feature type="region of interest" description="Disordered" evidence="4">
    <location>
        <begin position="21"/>
        <end position="54"/>
    </location>
</feature>
<feature type="domain" description="Plastocyanin-like" evidence="6">
    <location>
        <begin position="219"/>
        <end position="372"/>
    </location>
</feature>
<dbReference type="PANTHER" id="PTHR11709:SF394">
    <property type="entry name" value="FI03373P-RELATED"/>
    <property type="match status" value="1"/>
</dbReference>
<feature type="domain" description="Plastocyanin-like" evidence="8">
    <location>
        <begin position="97"/>
        <end position="209"/>
    </location>
</feature>
<keyword evidence="9" id="KW-0946">Virion</keyword>
<dbReference type="Proteomes" id="UP000199306">
    <property type="component" value="Unassembled WGS sequence"/>
</dbReference>
<dbReference type="GO" id="GO:0005507">
    <property type="term" value="F:copper ion binding"/>
    <property type="evidence" value="ECO:0007669"/>
    <property type="project" value="InterPro"/>
</dbReference>
<evidence type="ECO:0000256" key="5">
    <source>
        <dbReference type="SAM" id="SignalP"/>
    </source>
</evidence>
<name>A0A1I5Y5N6_9BACT</name>
<gene>
    <name evidence="9" type="ORF">SAMN04515674_11728</name>
</gene>
<dbReference type="Gene3D" id="2.60.40.420">
    <property type="entry name" value="Cupredoxins - blue copper proteins"/>
    <property type="match status" value="3"/>
</dbReference>
<evidence type="ECO:0000256" key="2">
    <source>
        <dbReference type="ARBA" id="ARBA00023002"/>
    </source>
</evidence>
<dbReference type="CDD" id="cd13874">
    <property type="entry name" value="CuRO_2_CopA"/>
    <property type="match status" value="1"/>
</dbReference>
<evidence type="ECO:0000256" key="4">
    <source>
        <dbReference type="SAM" id="MobiDB-lite"/>
    </source>
</evidence>
<dbReference type="InterPro" id="IPR008972">
    <property type="entry name" value="Cupredoxin"/>
</dbReference>
<feature type="domain" description="Plastocyanin-like" evidence="7">
    <location>
        <begin position="471"/>
        <end position="581"/>
    </location>
</feature>
<dbReference type="PANTHER" id="PTHR11709">
    <property type="entry name" value="MULTI-COPPER OXIDASE"/>
    <property type="match status" value="1"/>
</dbReference>
<reference evidence="9 10" key="1">
    <citation type="submission" date="2016-10" db="EMBL/GenBank/DDBJ databases">
        <authorList>
            <person name="de Groot N.N."/>
        </authorList>
    </citation>
    <scope>NUCLEOTIDE SEQUENCE [LARGE SCALE GENOMIC DNA]</scope>
    <source>
        <strain evidence="10">E92,LMG 26720,CCM 7988</strain>
    </source>
</reference>
<dbReference type="RefSeq" id="WP_092019288.1">
    <property type="nucleotide sequence ID" value="NZ_FOXH01000017.1"/>
</dbReference>
<keyword evidence="2" id="KW-0560">Oxidoreductase</keyword>
<dbReference type="OrthoDB" id="9757546at2"/>
<accession>A0A1I5Y5N6</accession>
<feature type="signal peptide" evidence="5">
    <location>
        <begin position="1"/>
        <end position="19"/>
    </location>
</feature>
<dbReference type="Pfam" id="PF07731">
    <property type="entry name" value="Cu-oxidase_2"/>
    <property type="match status" value="1"/>
</dbReference>
<evidence type="ECO:0000256" key="3">
    <source>
        <dbReference type="ARBA" id="ARBA00023008"/>
    </source>
</evidence>